<dbReference type="NCBIfam" id="TIGR04131">
    <property type="entry name" value="Bac_Flav_CTERM"/>
    <property type="match status" value="1"/>
</dbReference>
<organism evidence="2 3">
    <name type="scientific">Mucilaginibacter mali</name>
    <dbReference type="NCBI Taxonomy" id="2740462"/>
    <lineage>
        <taxon>Bacteria</taxon>
        <taxon>Pseudomonadati</taxon>
        <taxon>Bacteroidota</taxon>
        <taxon>Sphingobacteriia</taxon>
        <taxon>Sphingobacteriales</taxon>
        <taxon>Sphingobacteriaceae</taxon>
        <taxon>Mucilaginibacter</taxon>
    </lineage>
</organism>
<feature type="domain" description="PKD" evidence="1">
    <location>
        <begin position="619"/>
        <end position="704"/>
    </location>
</feature>
<dbReference type="Pfam" id="PF17517">
    <property type="entry name" value="IgGFc_binding"/>
    <property type="match status" value="1"/>
</dbReference>
<gene>
    <name evidence="2" type="ORF">HQ865_04685</name>
</gene>
<dbReference type="RefSeq" id="WP_173413773.1">
    <property type="nucleotide sequence ID" value="NZ_CP054139.1"/>
</dbReference>
<dbReference type="CDD" id="cd00146">
    <property type="entry name" value="PKD"/>
    <property type="match status" value="3"/>
</dbReference>
<reference evidence="2 3" key="1">
    <citation type="submission" date="2020-05" db="EMBL/GenBank/DDBJ databases">
        <title>Mucilaginibacter mali sp. nov.</title>
        <authorList>
            <person name="Kim H.S."/>
            <person name="Lee K.C."/>
            <person name="Suh M.K."/>
            <person name="Kim J.-S."/>
            <person name="Han K.-I."/>
            <person name="Eom M.K."/>
            <person name="Shin Y.K."/>
            <person name="Lee J.-S."/>
        </authorList>
    </citation>
    <scope>NUCLEOTIDE SEQUENCE [LARGE SCALE GENOMIC DNA]</scope>
    <source>
        <strain evidence="2 3">G2-14</strain>
    </source>
</reference>
<dbReference type="Gene3D" id="2.60.40.10">
    <property type="entry name" value="Immunoglobulins"/>
    <property type="match status" value="4"/>
</dbReference>
<dbReference type="PROSITE" id="PS50093">
    <property type="entry name" value="PKD"/>
    <property type="match status" value="3"/>
</dbReference>
<sequence>MSHVDGTGSSMSLYITGDITTTGTVSFADGTTASIPFNVTANKVTIVNIPTSVYLSSAGQIAKGIYITSAKNIVVYAHIYHASRSGATLVLPVNAMGKDYYSINYTQKPTSAYSVFCVIATEDNTTVEITPSAKLTTGQAAKTAFNISLRKGEVYQALSSTDLTGSHIRSISSGTEPCKKIAVYSGSTWLAINCNTAQGAKASADNLFQQVYPTAAWGKNYVTAPLAGRNYDVFRIIYSDPTAKVTLNGTLIQSNQLINNLYYEFNSQSSNVITSDKPIQVAQYAVTQNATINCVDNLAETIGDPEMIFLSPIEQGLDHVTLYSTDQQVIVQSYINVIIPTTAVSSFVLDGASYTNFSSINTTYSYAQIPVKSGPTLGTHNISASAPFNAIAYGFGQFESYGYAAGTDLKNLNEFINLQDAATNSIVSQGCAGVTYKPRVIIPYQTTKITWDMKDGKTPVAITYAQPDSTLTKNGQTLYLYNYSSTISYNTPGNYSIVATVFNQNADDCGSNEDIEFDYTISDVPTANFTHSVKPTGTCPGDEVTFTDTTDPKTVGIKSWSWDFGDAANSTASNPNNVTNQNPKHTFIKPGDYTVMLTVQNQNGCSTTSPPQTIHVNQSPTAAFTTSTPDCETRDITFNAQASAANEGTLTTWLWDFGDGTATVQKTNGQPFPHQFAATGTYQISLTVTSSTGCSNTVINSVIVNPLPVVDFILPDVCLSDAFAQFTDKSTIADGSEGQFTWSWDFGDATRSTAINPNTSQLQNPKHQYTQVGNYTVSLTITSKNGCIVTKSQQFTVNGDTPKALFDIPAPTCSSDDALFKDNSTVNFGNITRLVWYFDYNNNPGQTVIYTKDQFPADRIYHHNYGLFNNQPSKTYAVKMEAYSGESCVSVSEVKNVVINANPYAKVTPIGPLCQEAAPVQIPVSVVYGNGTGTFSGTGVSASGLFDPAKAGPGTFNIHYTFANDNTQCAFDTTLSVTVYPTPTANAGPNLHVLQGGSITINASAGPQPLQYKWTLANGGKAIGLDHDDVLSPIASPTDDTDYMLTVTTANGCSKSSVVHVSVLKAPVVPNTFTPNNDGFNDRWEIKYLDTYPNCTVEVYNRLGEKLYSSVGYPVPWDGTYQGATLPVGTYYYIINPKNGRKVISGSITIIR</sequence>
<dbReference type="InterPro" id="IPR035986">
    <property type="entry name" value="PKD_dom_sf"/>
</dbReference>
<dbReference type="SMART" id="SM00089">
    <property type="entry name" value="PKD"/>
    <property type="match status" value="4"/>
</dbReference>
<protein>
    <submittedName>
        <fullName evidence="2">PKD domain-containing protein</fullName>
    </submittedName>
</protein>
<feature type="domain" description="PKD" evidence="1">
    <location>
        <begin position="543"/>
        <end position="621"/>
    </location>
</feature>
<dbReference type="AlphaFoldDB" id="A0A7D4TW24"/>
<proteinExistence type="predicted"/>
<dbReference type="Pfam" id="PF13585">
    <property type="entry name" value="CHU_C"/>
    <property type="match status" value="1"/>
</dbReference>
<dbReference type="InterPro" id="IPR022409">
    <property type="entry name" value="PKD/Chitinase_dom"/>
</dbReference>
<accession>A0A7D4TW24</accession>
<dbReference type="InterPro" id="IPR013783">
    <property type="entry name" value="Ig-like_fold"/>
</dbReference>
<keyword evidence="3" id="KW-1185">Reference proteome</keyword>
<evidence type="ECO:0000313" key="2">
    <source>
        <dbReference type="EMBL" id="QKJ29077.1"/>
    </source>
</evidence>
<dbReference type="Pfam" id="PF18911">
    <property type="entry name" value="PKD_4"/>
    <property type="match status" value="3"/>
</dbReference>
<dbReference type="InterPro" id="IPR035234">
    <property type="entry name" value="IgGFc-bd_N"/>
</dbReference>
<evidence type="ECO:0000259" key="1">
    <source>
        <dbReference type="PROSITE" id="PS50093"/>
    </source>
</evidence>
<dbReference type="PANTHER" id="PTHR46534">
    <property type="entry name" value="IGGFC_BINDING DOMAIN-CONTAINING PROTEIN"/>
    <property type="match status" value="1"/>
</dbReference>
<dbReference type="EMBL" id="CP054139">
    <property type="protein sequence ID" value="QKJ29077.1"/>
    <property type="molecule type" value="Genomic_DNA"/>
</dbReference>
<dbReference type="SUPFAM" id="SSF49299">
    <property type="entry name" value="PKD domain"/>
    <property type="match status" value="3"/>
</dbReference>
<name>A0A7D4TW24_9SPHI</name>
<dbReference type="PANTHER" id="PTHR46534:SF1">
    <property type="entry name" value="IGGFC-BINDING PROTEIN N-TERMINAL DOMAIN-CONTAINING PROTEIN"/>
    <property type="match status" value="1"/>
</dbReference>
<dbReference type="KEGG" id="mmab:HQ865_04685"/>
<dbReference type="InterPro" id="IPR026341">
    <property type="entry name" value="T9SS_type_B"/>
</dbReference>
<evidence type="ECO:0000313" key="3">
    <source>
        <dbReference type="Proteomes" id="UP000505355"/>
    </source>
</evidence>
<dbReference type="Proteomes" id="UP000505355">
    <property type="component" value="Chromosome"/>
</dbReference>
<dbReference type="InterPro" id="IPR000601">
    <property type="entry name" value="PKD_dom"/>
</dbReference>
<feature type="domain" description="PKD" evidence="1">
    <location>
        <begin position="735"/>
        <end position="797"/>
    </location>
</feature>